<evidence type="ECO:0000256" key="11">
    <source>
        <dbReference type="ARBA" id="ARBA00022737"/>
    </source>
</evidence>
<dbReference type="SUPFAM" id="SSF52047">
    <property type="entry name" value="RNI-like"/>
    <property type="match status" value="1"/>
</dbReference>
<dbReference type="InterPro" id="IPR003591">
    <property type="entry name" value="Leu-rich_rpt_typical-subtyp"/>
</dbReference>
<dbReference type="GO" id="GO:0005524">
    <property type="term" value="F:ATP binding"/>
    <property type="evidence" value="ECO:0007669"/>
    <property type="project" value="UniProtKB-UniRule"/>
</dbReference>
<dbReference type="InterPro" id="IPR001611">
    <property type="entry name" value="Leu-rich_rpt"/>
</dbReference>
<dbReference type="PROSITE" id="PS51450">
    <property type="entry name" value="LRR"/>
    <property type="match status" value="2"/>
</dbReference>
<comment type="similarity">
    <text evidence="2">Belongs to the protein kinase superfamily. Ser/Thr protein kinase family.</text>
</comment>
<keyword evidence="16" id="KW-0472">Membrane</keyword>
<dbReference type="GO" id="GO:0004674">
    <property type="term" value="F:protein serine/threonine kinase activity"/>
    <property type="evidence" value="ECO:0007669"/>
    <property type="project" value="UniProtKB-KW"/>
</dbReference>
<feature type="binding site" evidence="21">
    <location>
        <position position="687"/>
    </location>
    <ligand>
        <name>ATP</name>
        <dbReference type="ChEBI" id="CHEBI:30616"/>
    </ligand>
</feature>
<reference evidence="25" key="1">
    <citation type="journal article" date="2017" name="Nat. Commun.">
        <title>The asparagus genome sheds light on the origin and evolution of a young Y chromosome.</title>
        <authorList>
            <person name="Harkess A."/>
            <person name="Zhou J."/>
            <person name="Xu C."/>
            <person name="Bowers J.E."/>
            <person name="Van der Hulst R."/>
            <person name="Ayyampalayam S."/>
            <person name="Mercati F."/>
            <person name="Riccardi P."/>
            <person name="McKain M.R."/>
            <person name="Kakrana A."/>
            <person name="Tang H."/>
            <person name="Ray J."/>
            <person name="Groenendijk J."/>
            <person name="Arikit S."/>
            <person name="Mathioni S.M."/>
            <person name="Nakano M."/>
            <person name="Shan H."/>
            <person name="Telgmann-Rauber A."/>
            <person name="Kanno A."/>
            <person name="Yue Z."/>
            <person name="Chen H."/>
            <person name="Li W."/>
            <person name="Chen Y."/>
            <person name="Xu X."/>
            <person name="Zhang Y."/>
            <person name="Luo S."/>
            <person name="Chen H."/>
            <person name="Gao J."/>
            <person name="Mao Z."/>
            <person name="Pires J.C."/>
            <person name="Luo M."/>
            <person name="Kudrna D."/>
            <person name="Wing R.A."/>
            <person name="Meyers B.C."/>
            <person name="Yi K."/>
            <person name="Kong H."/>
            <person name="Lavrijsen P."/>
            <person name="Sunseri F."/>
            <person name="Falavigna A."/>
            <person name="Ye Y."/>
            <person name="Leebens-Mack J.H."/>
            <person name="Chen G."/>
        </authorList>
    </citation>
    <scope>NUCLEOTIDE SEQUENCE [LARGE SCALE GENOMIC DNA]</scope>
    <source>
        <strain evidence="25">cv. DH0086</strain>
    </source>
</reference>
<dbReference type="InterPro" id="IPR000719">
    <property type="entry name" value="Prot_kinase_dom"/>
</dbReference>
<comment type="subcellular location">
    <subcellularLocation>
        <location evidence="1">Cell membrane</location>
        <topology evidence="1">Single-pass membrane protein</topology>
    </subcellularLocation>
</comment>
<dbReference type="InterPro" id="IPR008271">
    <property type="entry name" value="Ser/Thr_kinase_AS"/>
</dbReference>
<evidence type="ECO:0000256" key="13">
    <source>
        <dbReference type="ARBA" id="ARBA00022777"/>
    </source>
</evidence>
<keyword evidence="14 21" id="KW-0067">ATP-binding</keyword>
<evidence type="ECO:0000256" key="2">
    <source>
        <dbReference type="ARBA" id="ARBA00008684"/>
    </source>
</evidence>
<dbReference type="EC" id="2.7.11.1" evidence="3"/>
<sequence length="945" mass="103351">MVKIFILILSLLPLGSLAISNGASRDREALIAFGTGITADPSNALANWGSRNSDACNWTGVTCHKTKWRVVKLVLSDRNLRGVISPALANLSFLSVLDLSVNYFYGEVPTELGALSRLKELSLTTNLLRGSIPAELGLLKKLVYLDVGSNRLTGPVPKTLLCNCSSLQYVDLSNNSLAGKIAISDKCRLNDLKFLLLWLNNFDGPIPTSLSNYSTLAWIDFESNYLSGELPSEIFNKMPYLQYLHLSYNNFSSFSTNTNFDLFFTSLSNSTHLQELELAGNNLRGVIPSSIGDISASLQQIHLEDNLLYGPIPAKISNLVNLTYLNLSNNFLNGSIPSDISKLRRLERFYLSNNLLSGEIPPSLGQIPHLGLVDISRNMLSGSIPDTLSNLAQLRRLMLHNNQLSGTIPSSLGNCINLEILDLSYNQLSGEIPSNVAELMSLKLYLNLSSNFLSGPLPTELSKMNMIMALDLSSNNFSGSIPPQLGICIALEYLNLSFNSLQGPLPNSIGALPYLKSLDLSSNKLTGTMPKSLQTSSTLKQLNASFNNFSGIVPSQGVFATLSKDSFIGNTELCSSILGISPCTHEKAHHFAVLPMVLTLIASSSCMMCLFAYPLVLRSRRRSQALIMQHSRMRDDNERSTKEYPRIHYWELEKATEGFSESNIIGAGRFGQVYKGILSDEMRIAVKVLNLNIGEREISGSFRRECEVLKRIRHRNLIKIITTCSKPDFQALVLPLMTNGNLDIHLYPPDGSSYRLSLVQMVSIASDIAEGIAYLHHYAPVKVVHCDLKPSNVLLDEDMTAIVSDFGIARLMQGDCNEGSGGNDSSASCISTNGLLHGSVGYIAPEYGYGSNPSTKGDVYSFGVIILEAVTLKRPTDEMFNAGLDLHKWVKSHLHGRLAKESPSTRPSMLDAADDLARLKRYLAGDTTATFASSLGMPSSTVGED</sequence>
<evidence type="ECO:0000256" key="5">
    <source>
        <dbReference type="ARBA" id="ARBA00022527"/>
    </source>
</evidence>
<evidence type="ECO:0000256" key="19">
    <source>
        <dbReference type="ARBA" id="ARBA00047899"/>
    </source>
</evidence>
<evidence type="ECO:0000256" key="15">
    <source>
        <dbReference type="ARBA" id="ARBA00022989"/>
    </source>
</evidence>
<dbReference type="PANTHER" id="PTHR27000">
    <property type="entry name" value="LEUCINE-RICH REPEAT RECEPTOR-LIKE PROTEIN KINASE FAMILY PROTEIN-RELATED"/>
    <property type="match status" value="1"/>
</dbReference>
<dbReference type="Pfam" id="PF00560">
    <property type="entry name" value="LRR_1"/>
    <property type="match status" value="7"/>
</dbReference>
<evidence type="ECO:0000256" key="10">
    <source>
        <dbReference type="ARBA" id="ARBA00022729"/>
    </source>
</evidence>
<dbReference type="AlphaFoldDB" id="A0A5P1F594"/>
<keyword evidence="11" id="KW-0677">Repeat</keyword>
<dbReference type="Gene3D" id="1.10.510.10">
    <property type="entry name" value="Transferase(Phosphotransferase) domain 1"/>
    <property type="match status" value="1"/>
</dbReference>
<evidence type="ECO:0000256" key="4">
    <source>
        <dbReference type="ARBA" id="ARBA00022475"/>
    </source>
</evidence>
<gene>
    <name evidence="24" type="ORF">A4U43_C04F24960</name>
</gene>
<name>A0A5P1F594_ASPOF</name>
<keyword evidence="17" id="KW-0675">Receptor</keyword>
<dbReference type="Pfam" id="PF13855">
    <property type="entry name" value="LRR_8"/>
    <property type="match status" value="1"/>
</dbReference>
<evidence type="ECO:0000256" key="16">
    <source>
        <dbReference type="ARBA" id="ARBA00023136"/>
    </source>
</evidence>
<evidence type="ECO:0000256" key="6">
    <source>
        <dbReference type="ARBA" id="ARBA00022553"/>
    </source>
</evidence>
<feature type="chain" id="PRO_5024355221" description="non-specific serine/threonine protein kinase" evidence="22">
    <location>
        <begin position="19"/>
        <end position="945"/>
    </location>
</feature>
<protein>
    <recommendedName>
        <fullName evidence="3">non-specific serine/threonine protein kinase</fullName>
        <ecNumber evidence="3">2.7.11.1</ecNumber>
    </recommendedName>
</protein>
<keyword evidence="5" id="KW-0723">Serine/threonine-protein kinase</keyword>
<evidence type="ECO:0000256" key="9">
    <source>
        <dbReference type="ARBA" id="ARBA00022692"/>
    </source>
</evidence>
<evidence type="ECO:0000313" key="25">
    <source>
        <dbReference type="Proteomes" id="UP000243459"/>
    </source>
</evidence>
<evidence type="ECO:0000256" key="18">
    <source>
        <dbReference type="ARBA" id="ARBA00023180"/>
    </source>
</evidence>
<dbReference type="SUPFAM" id="SSF52058">
    <property type="entry name" value="L domain-like"/>
    <property type="match status" value="1"/>
</dbReference>
<keyword evidence="15" id="KW-1133">Transmembrane helix</keyword>
<evidence type="ECO:0000256" key="22">
    <source>
        <dbReference type="SAM" id="SignalP"/>
    </source>
</evidence>
<evidence type="ECO:0000256" key="21">
    <source>
        <dbReference type="PROSITE-ProRule" id="PRU10141"/>
    </source>
</evidence>
<evidence type="ECO:0000313" key="24">
    <source>
        <dbReference type="EMBL" id="ONK72923.1"/>
    </source>
</evidence>
<dbReference type="InterPro" id="IPR032675">
    <property type="entry name" value="LRR_dom_sf"/>
</dbReference>
<dbReference type="FunFam" id="3.80.10.10:FF:000383">
    <property type="entry name" value="Leucine-rich repeat receptor protein kinase EMS1"/>
    <property type="match status" value="1"/>
</dbReference>
<dbReference type="Gramene" id="ONK72923">
    <property type="protein sequence ID" value="ONK72923"/>
    <property type="gene ID" value="A4U43_C04F24960"/>
</dbReference>
<dbReference type="InterPro" id="IPR011009">
    <property type="entry name" value="Kinase-like_dom_sf"/>
</dbReference>
<keyword evidence="25" id="KW-1185">Reference proteome</keyword>
<dbReference type="Pfam" id="PF00069">
    <property type="entry name" value="Pkinase"/>
    <property type="match status" value="1"/>
</dbReference>
<dbReference type="Gene3D" id="3.80.10.10">
    <property type="entry name" value="Ribonuclease Inhibitor"/>
    <property type="match status" value="4"/>
</dbReference>
<keyword evidence="9" id="KW-0812">Transmembrane</keyword>
<dbReference type="PROSITE" id="PS00107">
    <property type="entry name" value="PROTEIN_KINASE_ATP"/>
    <property type="match status" value="1"/>
</dbReference>
<evidence type="ECO:0000256" key="12">
    <source>
        <dbReference type="ARBA" id="ARBA00022741"/>
    </source>
</evidence>
<keyword evidence="8" id="KW-0808">Transferase</keyword>
<keyword evidence="6" id="KW-0597">Phosphoprotein</keyword>
<evidence type="ECO:0000256" key="14">
    <source>
        <dbReference type="ARBA" id="ARBA00022840"/>
    </source>
</evidence>
<dbReference type="FunFam" id="3.80.10.10:FF:000095">
    <property type="entry name" value="LRR receptor-like serine/threonine-protein kinase GSO1"/>
    <property type="match status" value="1"/>
</dbReference>
<dbReference type="InterPro" id="IPR013210">
    <property type="entry name" value="LRR_N_plant-typ"/>
</dbReference>
<accession>A0A5P1F594</accession>
<keyword evidence="10 22" id="KW-0732">Signal</keyword>
<keyword evidence="13" id="KW-0418">Kinase</keyword>
<organism evidence="24 25">
    <name type="scientific">Asparagus officinalis</name>
    <name type="common">Garden asparagus</name>
    <dbReference type="NCBI Taxonomy" id="4686"/>
    <lineage>
        <taxon>Eukaryota</taxon>
        <taxon>Viridiplantae</taxon>
        <taxon>Streptophyta</taxon>
        <taxon>Embryophyta</taxon>
        <taxon>Tracheophyta</taxon>
        <taxon>Spermatophyta</taxon>
        <taxon>Magnoliopsida</taxon>
        <taxon>Liliopsida</taxon>
        <taxon>Asparagales</taxon>
        <taxon>Asparagaceae</taxon>
        <taxon>Asparagoideae</taxon>
        <taxon>Asparagus</taxon>
    </lineage>
</organism>
<evidence type="ECO:0000256" key="1">
    <source>
        <dbReference type="ARBA" id="ARBA00004162"/>
    </source>
</evidence>
<evidence type="ECO:0000256" key="3">
    <source>
        <dbReference type="ARBA" id="ARBA00012513"/>
    </source>
</evidence>
<proteinExistence type="inferred from homology"/>
<feature type="signal peptide" evidence="22">
    <location>
        <begin position="1"/>
        <end position="18"/>
    </location>
</feature>
<comment type="catalytic activity">
    <reaction evidence="20">
        <text>L-seryl-[protein] + ATP = O-phospho-L-seryl-[protein] + ADP + H(+)</text>
        <dbReference type="Rhea" id="RHEA:17989"/>
        <dbReference type="Rhea" id="RHEA-COMP:9863"/>
        <dbReference type="Rhea" id="RHEA-COMP:11604"/>
        <dbReference type="ChEBI" id="CHEBI:15378"/>
        <dbReference type="ChEBI" id="CHEBI:29999"/>
        <dbReference type="ChEBI" id="CHEBI:30616"/>
        <dbReference type="ChEBI" id="CHEBI:83421"/>
        <dbReference type="ChEBI" id="CHEBI:456216"/>
        <dbReference type="EC" id="2.7.11.1"/>
    </reaction>
</comment>
<dbReference type="EMBL" id="CM007384">
    <property type="protein sequence ID" value="ONK72923.1"/>
    <property type="molecule type" value="Genomic_DNA"/>
</dbReference>
<dbReference type="OMA" id="IPETLFC"/>
<keyword evidence="18" id="KW-0325">Glycoprotein</keyword>
<dbReference type="SMART" id="SM00369">
    <property type="entry name" value="LRR_TYP"/>
    <property type="match status" value="7"/>
</dbReference>
<evidence type="ECO:0000256" key="20">
    <source>
        <dbReference type="ARBA" id="ARBA00048679"/>
    </source>
</evidence>
<dbReference type="PROSITE" id="PS00108">
    <property type="entry name" value="PROTEIN_KINASE_ST"/>
    <property type="match status" value="1"/>
</dbReference>
<keyword evidence="4" id="KW-1003">Cell membrane</keyword>
<comment type="catalytic activity">
    <reaction evidence="19">
        <text>L-threonyl-[protein] + ATP = O-phospho-L-threonyl-[protein] + ADP + H(+)</text>
        <dbReference type="Rhea" id="RHEA:46608"/>
        <dbReference type="Rhea" id="RHEA-COMP:11060"/>
        <dbReference type="Rhea" id="RHEA-COMP:11605"/>
        <dbReference type="ChEBI" id="CHEBI:15378"/>
        <dbReference type="ChEBI" id="CHEBI:30013"/>
        <dbReference type="ChEBI" id="CHEBI:30616"/>
        <dbReference type="ChEBI" id="CHEBI:61977"/>
        <dbReference type="ChEBI" id="CHEBI:456216"/>
        <dbReference type="EC" id="2.7.11.1"/>
    </reaction>
</comment>
<dbReference type="PROSITE" id="PS50011">
    <property type="entry name" value="PROTEIN_KINASE_DOM"/>
    <property type="match status" value="1"/>
</dbReference>
<dbReference type="PRINTS" id="PR00019">
    <property type="entry name" value="LEURICHRPT"/>
</dbReference>
<dbReference type="Pfam" id="PF08263">
    <property type="entry name" value="LRRNT_2"/>
    <property type="match status" value="1"/>
</dbReference>
<dbReference type="FunFam" id="1.10.510.10:FF:000358">
    <property type="entry name" value="Putative leucine-rich repeat receptor-like serine/threonine-protein kinase"/>
    <property type="match status" value="1"/>
</dbReference>
<keyword evidence="12 21" id="KW-0547">Nucleotide-binding</keyword>
<evidence type="ECO:0000256" key="7">
    <source>
        <dbReference type="ARBA" id="ARBA00022614"/>
    </source>
</evidence>
<dbReference type="Gene3D" id="3.30.200.20">
    <property type="entry name" value="Phosphorylase Kinase, domain 1"/>
    <property type="match status" value="1"/>
</dbReference>
<evidence type="ECO:0000256" key="17">
    <source>
        <dbReference type="ARBA" id="ARBA00023170"/>
    </source>
</evidence>
<dbReference type="FunFam" id="3.80.10.10:FF:000676">
    <property type="entry name" value="LRR receptor-like serine/threonine-protein kinase FLS2"/>
    <property type="match status" value="1"/>
</dbReference>
<keyword evidence="7" id="KW-0433">Leucine-rich repeat</keyword>
<dbReference type="GO" id="GO:0005886">
    <property type="term" value="C:plasma membrane"/>
    <property type="evidence" value="ECO:0007669"/>
    <property type="project" value="UniProtKB-SubCell"/>
</dbReference>
<dbReference type="SUPFAM" id="SSF56112">
    <property type="entry name" value="Protein kinase-like (PK-like)"/>
    <property type="match status" value="1"/>
</dbReference>
<dbReference type="SMART" id="SM00220">
    <property type="entry name" value="S_TKc"/>
    <property type="match status" value="1"/>
</dbReference>
<dbReference type="PANTHER" id="PTHR27000:SF776">
    <property type="entry name" value="PROTEIN KINASE DOMAIN-CONTAINING PROTEIN"/>
    <property type="match status" value="1"/>
</dbReference>
<evidence type="ECO:0000256" key="8">
    <source>
        <dbReference type="ARBA" id="ARBA00022679"/>
    </source>
</evidence>
<feature type="domain" description="Protein kinase" evidence="23">
    <location>
        <begin position="659"/>
        <end position="945"/>
    </location>
</feature>
<dbReference type="Proteomes" id="UP000243459">
    <property type="component" value="Chromosome 4"/>
</dbReference>
<dbReference type="InterPro" id="IPR017441">
    <property type="entry name" value="Protein_kinase_ATP_BS"/>
</dbReference>
<evidence type="ECO:0000259" key="23">
    <source>
        <dbReference type="PROSITE" id="PS50011"/>
    </source>
</evidence>